<gene>
    <name evidence="3" type="ORF">AOA14_13155</name>
</gene>
<dbReference type="KEGG" id="ster:AOA14_13155"/>
<evidence type="ECO:0000256" key="2">
    <source>
        <dbReference type="SAM" id="SignalP"/>
    </source>
</evidence>
<dbReference type="Proteomes" id="UP000076234">
    <property type="component" value="Chromosome"/>
</dbReference>
<evidence type="ECO:0000313" key="4">
    <source>
        <dbReference type="Proteomes" id="UP000076234"/>
    </source>
</evidence>
<dbReference type="RefSeq" id="WP_003039148.1">
    <property type="nucleotide sequence ID" value="NZ_CP013342.1"/>
</dbReference>
<protein>
    <submittedName>
        <fullName evidence="3">Uncharacterized protein</fullName>
    </submittedName>
</protein>
<feature type="chain" id="PRO_5007502479" evidence="2">
    <location>
        <begin position="26"/>
        <end position="205"/>
    </location>
</feature>
<organism evidence="3 4">
    <name type="scientific">Sphingopyxis terrae subsp. terrae NBRC 15098</name>
    <dbReference type="NCBI Taxonomy" id="1219058"/>
    <lineage>
        <taxon>Bacteria</taxon>
        <taxon>Pseudomonadati</taxon>
        <taxon>Pseudomonadota</taxon>
        <taxon>Alphaproteobacteria</taxon>
        <taxon>Sphingomonadales</taxon>
        <taxon>Sphingomonadaceae</taxon>
        <taxon>Sphingopyxis</taxon>
    </lineage>
</organism>
<reference evidence="3 4" key="2">
    <citation type="journal article" date="2016" name="Genome Announc.">
        <title>Complete Genome Sequence of Sphingopyxis terrae Strain 203-1 (NBRC 111660), a Polyethylene Glycol Degrader.</title>
        <authorList>
            <person name="Ohtsubo Y."/>
            <person name="Nonoyama S."/>
            <person name="Nagata Y."/>
            <person name="Numata M."/>
            <person name="Tsuchikane K."/>
            <person name="Hosoyama A."/>
            <person name="Yamazoe A."/>
            <person name="Tsuda M."/>
            <person name="Fujita N."/>
            <person name="Kawai F."/>
        </authorList>
    </citation>
    <scope>NUCLEOTIDE SEQUENCE [LARGE SCALE GENOMIC DNA]</scope>
    <source>
        <strain evidence="3 4">203-1</strain>
    </source>
</reference>
<evidence type="ECO:0000256" key="1">
    <source>
        <dbReference type="SAM" id="MobiDB-lite"/>
    </source>
</evidence>
<sequence length="205" mass="20256">MRKIAGIVTSLSLGLAMAAGAPAFAQSAPAAAPTINLAPGTTVYDSAGKAIGPIASVADPNVVITVDGKSVALPKTSFMETDKGPAITLTLEQLTAWLDQQAAAATAALNAALVPGADIRSAKGTAIVGKVKVVEADAVVLTTAEGDMRLPKSAFFQSQQGLATSFTAEQFAAAIAEAKAAAQPAATAEAAADPAPAEATAKEAN</sequence>
<keyword evidence="2" id="KW-0732">Signal</keyword>
<feature type="compositionally biased region" description="Low complexity" evidence="1">
    <location>
        <begin position="185"/>
        <end position="199"/>
    </location>
</feature>
<feature type="signal peptide" evidence="2">
    <location>
        <begin position="1"/>
        <end position="25"/>
    </location>
</feature>
<proteinExistence type="predicted"/>
<accession>A0A142W1Y0</accession>
<feature type="region of interest" description="Disordered" evidence="1">
    <location>
        <begin position="185"/>
        <end position="205"/>
    </location>
</feature>
<evidence type="ECO:0000313" key="3">
    <source>
        <dbReference type="EMBL" id="AMU95557.1"/>
    </source>
</evidence>
<name>A0A142W1Y0_9SPHN</name>
<dbReference type="AlphaFoldDB" id="A0A142W1Y0"/>
<dbReference type="EMBL" id="CP013342">
    <property type="protein sequence ID" value="AMU95557.1"/>
    <property type="molecule type" value="Genomic_DNA"/>
</dbReference>
<reference evidence="4" key="1">
    <citation type="submission" date="2015-11" db="EMBL/GenBank/DDBJ databases">
        <title>Complete genome sequence of a polyethylene glycol-degrading strain Sphingopyxis terrae strain 203-1 (NBRC 15098).</title>
        <authorList>
            <person name="Yoshiyuki O."/>
            <person name="Shouta N."/>
            <person name="Nagata Y."/>
            <person name="Numata M."/>
            <person name="Tsuchikane K."/>
            <person name="Hosoyama A."/>
            <person name="Yamazoe A."/>
            <person name="Tsuda M."/>
            <person name="Fujita N."/>
            <person name="Kawai F."/>
        </authorList>
    </citation>
    <scope>NUCLEOTIDE SEQUENCE [LARGE SCALE GENOMIC DNA]</scope>
    <source>
        <strain evidence="4">203-1</strain>
    </source>
</reference>